<dbReference type="KEGG" id="gfm:Enr17x_43090"/>
<keyword evidence="4" id="KW-1185">Reference proteome</keyword>
<keyword evidence="2" id="KW-1133">Transmembrane helix</keyword>
<dbReference type="RefSeq" id="WP_145311593.1">
    <property type="nucleotide sequence ID" value="NZ_CP037452.1"/>
</dbReference>
<protein>
    <submittedName>
        <fullName evidence="3">Inner membrane protein YhaH</fullName>
    </submittedName>
</protein>
<gene>
    <name evidence="3" type="primary">yhaH_1</name>
    <name evidence="3" type="ORF">Enr17x_43090</name>
</gene>
<accession>A0A518IGN3</accession>
<name>A0A518IGN3_9PLAN</name>
<dbReference type="InterPro" id="IPR008523">
    <property type="entry name" value="DUF805"/>
</dbReference>
<evidence type="ECO:0000256" key="1">
    <source>
        <dbReference type="SAM" id="MobiDB-lite"/>
    </source>
</evidence>
<feature type="transmembrane region" description="Helical" evidence="2">
    <location>
        <begin position="23"/>
        <end position="44"/>
    </location>
</feature>
<dbReference type="GO" id="GO:0005886">
    <property type="term" value="C:plasma membrane"/>
    <property type="evidence" value="ECO:0007669"/>
    <property type="project" value="TreeGrafter"/>
</dbReference>
<reference evidence="3 4" key="1">
    <citation type="submission" date="2019-03" db="EMBL/GenBank/DDBJ databases">
        <title>Deep-cultivation of Planctomycetes and their phenomic and genomic characterization uncovers novel biology.</title>
        <authorList>
            <person name="Wiegand S."/>
            <person name="Jogler M."/>
            <person name="Boedeker C."/>
            <person name="Pinto D."/>
            <person name="Vollmers J."/>
            <person name="Rivas-Marin E."/>
            <person name="Kohn T."/>
            <person name="Peeters S.H."/>
            <person name="Heuer A."/>
            <person name="Rast P."/>
            <person name="Oberbeckmann S."/>
            <person name="Bunk B."/>
            <person name="Jeske O."/>
            <person name="Meyerdierks A."/>
            <person name="Storesund J.E."/>
            <person name="Kallscheuer N."/>
            <person name="Luecker S."/>
            <person name="Lage O.M."/>
            <person name="Pohl T."/>
            <person name="Merkel B.J."/>
            <person name="Hornburger P."/>
            <person name="Mueller R.-W."/>
            <person name="Bruemmer F."/>
            <person name="Labrenz M."/>
            <person name="Spormann A.M."/>
            <person name="Op den Camp H."/>
            <person name="Overmann J."/>
            <person name="Amann R."/>
            <person name="Jetten M.S.M."/>
            <person name="Mascher T."/>
            <person name="Medema M.H."/>
            <person name="Devos D.P."/>
            <person name="Kaster A.-K."/>
            <person name="Ovreas L."/>
            <person name="Rohde M."/>
            <person name="Galperin M.Y."/>
            <person name="Jogler C."/>
        </authorList>
    </citation>
    <scope>NUCLEOTIDE SEQUENCE [LARGE SCALE GENOMIC DNA]</scope>
    <source>
        <strain evidence="3 4">Enr17</strain>
    </source>
</reference>
<dbReference type="EMBL" id="CP037452">
    <property type="protein sequence ID" value="QDV52249.1"/>
    <property type="molecule type" value="Genomic_DNA"/>
</dbReference>
<evidence type="ECO:0000256" key="2">
    <source>
        <dbReference type="SAM" id="Phobius"/>
    </source>
</evidence>
<organism evidence="3 4">
    <name type="scientific">Gimesia fumaroli</name>
    <dbReference type="NCBI Taxonomy" id="2527976"/>
    <lineage>
        <taxon>Bacteria</taxon>
        <taxon>Pseudomonadati</taxon>
        <taxon>Planctomycetota</taxon>
        <taxon>Planctomycetia</taxon>
        <taxon>Planctomycetales</taxon>
        <taxon>Planctomycetaceae</taxon>
        <taxon>Gimesia</taxon>
    </lineage>
</organism>
<dbReference type="PANTHER" id="PTHR34980">
    <property type="entry name" value="INNER MEMBRANE PROTEIN-RELATED-RELATED"/>
    <property type="match status" value="1"/>
</dbReference>
<dbReference type="PANTHER" id="PTHR34980:SF2">
    <property type="entry name" value="INNER MEMBRANE PROTEIN YHAH-RELATED"/>
    <property type="match status" value="1"/>
</dbReference>
<dbReference type="Pfam" id="PF05656">
    <property type="entry name" value="DUF805"/>
    <property type="match status" value="1"/>
</dbReference>
<dbReference type="AlphaFoldDB" id="A0A518IGN3"/>
<proteinExistence type="predicted"/>
<keyword evidence="2" id="KW-0472">Membrane</keyword>
<sequence>MNWYLAVINKYADFSGRARRKEYWMFFLFNIIVSFVVGLVGGLIGGKNGLFALSLPALYTLFIFLPSLAVTVRRLHDTNRSGWWVLISLVPFVGALILFVFTILDSDPESNNYGPNPKLAAEPELSFSQSAQPHNS</sequence>
<evidence type="ECO:0000313" key="3">
    <source>
        <dbReference type="EMBL" id="QDV52249.1"/>
    </source>
</evidence>
<evidence type="ECO:0000313" key="4">
    <source>
        <dbReference type="Proteomes" id="UP000318313"/>
    </source>
</evidence>
<feature type="region of interest" description="Disordered" evidence="1">
    <location>
        <begin position="114"/>
        <end position="136"/>
    </location>
</feature>
<feature type="transmembrane region" description="Helical" evidence="2">
    <location>
        <begin position="50"/>
        <end position="71"/>
    </location>
</feature>
<feature type="compositionally biased region" description="Polar residues" evidence="1">
    <location>
        <begin position="126"/>
        <end position="136"/>
    </location>
</feature>
<feature type="transmembrane region" description="Helical" evidence="2">
    <location>
        <begin position="83"/>
        <end position="104"/>
    </location>
</feature>
<keyword evidence="2" id="KW-0812">Transmembrane</keyword>
<dbReference type="OrthoDB" id="9812349at2"/>
<dbReference type="Proteomes" id="UP000318313">
    <property type="component" value="Chromosome"/>
</dbReference>